<evidence type="ECO:0000256" key="2">
    <source>
        <dbReference type="ARBA" id="ARBA00022448"/>
    </source>
</evidence>
<dbReference type="InterPro" id="IPR000515">
    <property type="entry name" value="MetI-like"/>
</dbReference>
<name>A0A174GBJ0_9FIRM</name>
<dbReference type="PANTHER" id="PTHR43744">
    <property type="entry name" value="ABC TRANSPORTER PERMEASE PROTEIN MG189-RELATED-RELATED"/>
    <property type="match status" value="1"/>
</dbReference>
<feature type="domain" description="ABC transmembrane type-1" evidence="8">
    <location>
        <begin position="1"/>
        <end position="93"/>
    </location>
</feature>
<feature type="transmembrane region" description="Helical" evidence="7">
    <location>
        <begin position="72"/>
        <end position="92"/>
    </location>
</feature>
<evidence type="ECO:0000256" key="7">
    <source>
        <dbReference type="RuleBase" id="RU363032"/>
    </source>
</evidence>
<dbReference type="SUPFAM" id="SSF161098">
    <property type="entry name" value="MetI-like"/>
    <property type="match status" value="1"/>
</dbReference>
<evidence type="ECO:0000256" key="5">
    <source>
        <dbReference type="ARBA" id="ARBA00022989"/>
    </source>
</evidence>
<dbReference type="InterPro" id="IPR035906">
    <property type="entry name" value="MetI-like_sf"/>
</dbReference>
<keyword evidence="2 7" id="KW-0813">Transport</keyword>
<dbReference type="PROSITE" id="PS50928">
    <property type="entry name" value="ABC_TM1"/>
    <property type="match status" value="1"/>
</dbReference>
<feature type="transmembrane region" description="Helical" evidence="7">
    <location>
        <begin position="21"/>
        <end position="40"/>
    </location>
</feature>
<keyword evidence="6 7" id="KW-0472">Membrane</keyword>
<comment type="subcellular location">
    <subcellularLocation>
        <location evidence="1 7">Cell membrane</location>
        <topology evidence="1 7">Multi-pass membrane protein</topology>
    </subcellularLocation>
</comment>
<evidence type="ECO:0000256" key="3">
    <source>
        <dbReference type="ARBA" id="ARBA00022475"/>
    </source>
</evidence>
<dbReference type="Pfam" id="PF00528">
    <property type="entry name" value="BPD_transp_1"/>
    <property type="match status" value="1"/>
</dbReference>
<dbReference type="Proteomes" id="UP000095544">
    <property type="component" value="Unassembled WGS sequence"/>
</dbReference>
<dbReference type="EMBL" id="CYZU01000024">
    <property type="protein sequence ID" value="CUO58249.1"/>
    <property type="molecule type" value="Genomic_DNA"/>
</dbReference>
<dbReference type="PANTHER" id="PTHR43744:SF8">
    <property type="entry name" value="SN-GLYCEROL-3-PHOSPHATE TRANSPORT SYSTEM PERMEASE PROTEIN UGPE"/>
    <property type="match status" value="1"/>
</dbReference>
<keyword evidence="3" id="KW-1003">Cell membrane</keyword>
<evidence type="ECO:0000256" key="6">
    <source>
        <dbReference type="ARBA" id="ARBA00023136"/>
    </source>
</evidence>
<comment type="similarity">
    <text evidence="7">Belongs to the binding-protein-dependent transport system permease family.</text>
</comment>
<keyword evidence="5 7" id="KW-1133">Transmembrane helix</keyword>
<dbReference type="OrthoDB" id="9771544at2"/>
<proteinExistence type="inferred from homology"/>
<evidence type="ECO:0000256" key="4">
    <source>
        <dbReference type="ARBA" id="ARBA00022692"/>
    </source>
</evidence>
<dbReference type="GO" id="GO:0055085">
    <property type="term" value="P:transmembrane transport"/>
    <property type="evidence" value="ECO:0007669"/>
    <property type="project" value="InterPro"/>
</dbReference>
<dbReference type="Gene3D" id="1.10.3720.10">
    <property type="entry name" value="MetI-like"/>
    <property type="match status" value="1"/>
</dbReference>
<dbReference type="GO" id="GO:0005886">
    <property type="term" value="C:plasma membrane"/>
    <property type="evidence" value="ECO:0007669"/>
    <property type="project" value="UniProtKB-SubCell"/>
</dbReference>
<evidence type="ECO:0000313" key="10">
    <source>
        <dbReference type="Proteomes" id="UP000095544"/>
    </source>
</evidence>
<reference evidence="9 10" key="1">
    <citation type="submission" date="2015-09" db="EMBL/GenBank/DDBJ databases">
        <authorList>
            <consortium name="Pathogen Informatics"/>
        </authorList>
    </citation>
    <scope>NUCLEOTIDE SEQUENCE [LARGE SCALE GENOMIC DNA]</scope>
    <source>
        <strain evidence="9 10">2789STDY5834876</strain>
    </source>
</reference>
<accession>A0A174GBJ0</accession>
<evidence type="ECO:0000259" key="8">
    <source>
        <dbReference type="PROSITE" id="PS50928"/>
    </source>
</evidence>
<sequence length="108" mass="11532">MEAARIDGCTETSTFVKVVMPMMLPATATNAIFCFLSWWGEMLWASVDLSTSGIKTLPLGITAFVQSAGTDWGPLCAASCIILLPVIIFFLFTQKYFIAGLTGGAVKG</sequence>
<dbReference type="STRING" id="39482.ERS852491_02641"/>
<dbReference type="RefSeq" id="WP_083487091.1">
    <property type="nucleotide sequence ID" value="NZ_CYZU01000024.1"/>
</dbReference>
<protein>
    <submittedName>
        <fullName evidence="9">Inner membrane ABC transporter permease protein ycjP</fullName>
    </submittedName>
</protein>
<gene>
    <name evidence="9" type="primary">ycjP_20</name>
    <name evidence="9" type="ORF">ERS852491_02641</name>
</gene>
<organism evidence="9 10">
    <name type="scientific">Faecalicatena contorta</name>
    <dbReference type="NCBI Taxonomy" id="39482"/>
    <lineage>
        <taxon>Bacteria</taxon>
        <taxon>Bacillati</taxon>
        <taxon>Bacillota</taxon>
        <taxon>Clostridia</taxon>
        <taxon>Lachnospirales</taxon>
        <taxon>Lachnospiraceae</taxon>
        <taxon>Faecalicatena</taxon>
    </lineage>
</organism>
<keyword evidence="4 7" id="KW-0812">Transmembrane</keyword>
<evidence type="ECO:0000256" key="1">
    <source>
        <dbReference type="ARBA" id="ARBA00004651"/>
    </source>
</evidence>
<dbReference type="CDD" id="cd06261">
    <property type="entry name" value="TM_PBP2"/>
    <property type="match status" value="1"/>
</dbReference>
<dbReference type="AlphaFoldDB" id="A0A174GBJ0"/>
<evidence type="ECO:0000313" key="9">
    <source>
        <dbReference type="EMBL" id="CUO58249.1"/>
    </source>
</evidence>